<dbReference type="PANTHER" id="PTHR25466">
    <property type="entry name" value="T-LYMPHOCYTE ACTIVATION ANTIGEN"/>
    <property type="match status" value="1"/>
</dbReference>
<dbReference type="GO" id="GO:0031295">
    <property type="term" value="P:T cell costimulation"/>
    <property type="evidence" value="ECO:0007669"/>
    <property type="project" value="TreeGrafter"/>
</dbReference>
<feature type="region of interest" description="Disordered" evidence="11">
    <location>
        <begin position="146"/>
        <end position="171"/>
    </location>
</feature>
<dbReference type="GO" id="GO:0042130">
    <property type="term" value="P:negative regulation of T cell proliferation"/>
    <property type="evidence" value="ECO:0007669"/>
    <property type="project" value="TreeGrafter"/>
</dbReference>
<evidence type="ECO:0000256" key="9">
    <source>
        <dbReference type="ARBA" id="ARBA00023180"/>
    </source>
</evidence>
<evidence type="ECO:0000313" key="12">
    <source>
        <dbReference type="EMBL" id="KAK5610664.1"/>
    </source>
</evidence>
<dbReference type="Proteomes" id="UP001311232">
    <property type="component" value="Unassembled WGS sequence"/>
</dbReference>
<keyword evidence="13" id="KW-1185">Reference proteome</keyword>
<keyword evidence="2" id="KW-1003">Cell membrane</keyword>
<keyword evidence="4" id="KW-0732">Signal</keyword>
<evidence type="ECO:0000256" key="5">
    <source>
        <dbReference type="ARBA" id="ARBA00022989"/>
    </source>
</evidence>
<dbReference type="InterPro" id="IPR036179">
    <property type="entry name" value="Ig-like_dom_sf"/>
</dbReference>
<comment type="subcellular location">
    <subcellularLocation>
        <location evidence="1">Cell membrane</location>
        <topology evidence="1">Single-pass type I membrane protein</topology>
    </subcellularLocation>
</comment>
<comment type="caution">
    <text evidence="12">The sequence shown here is derived from an EMBL/GenBank/DDBJ whole genome shotgun (WGS) entry which is preliminary data.</text>
</comment>
<evidence type="ECO:0008006" key="14">
    <source>
        <dbReference type="Google" id="ProtNLM"/>
    </source>
</evidence>
<evidence type="ECO:0000256" key="11">
    <source>
        <dbReference type="SAM" id="MobiDB-lite"/>
    </source>
</evidence>
<evidence type="ECO:0000256" key="6">
    <source>
        <dbReference type="ARBA" id="ARBA00023136"/>
    </source>
</evidence>
<accession>A0AAV9RNN4</accession>
<keyword evidence="9" id="KW-0325">Glycoprotein</keyword>
<dbReference type="GO" id="GO:0006955">
    <property type="term" value="P:immune response"/>
    <property type="evidence" value="ECO:0007669"/>
    <property type="project" value="TreeGrafter"/>
</dbReference>
<evidence type="ECO:0000256" key="7">
    <source>
        <dbReference type="ARBA" id="ARBA00023157"/>
    </source>
</evidence>
<keyword evidence="10" id="KW-0393">Immunoglobulin domain</keyword>
<dbReference type="EMBL" id="JAHHUM010001543">
    <property type="protein sequence ID" value="KAK5610664.1"/>
    <property type="molecule type" value="Genomic_DNA"/>
</dbReference>
<evidence type="ECO:0000313" key="13">
    <source>
        <dbReference type="Proteomes" id="UP001311232"/>
    </source>
</evidence>
<dbReference type="GO" id="GO:0071222">
    <property type="term" value="P:cellular response to lipopolysaccharide"/>
    <property type="evidence" value="ECO:0007669"/>
    <property type="project" value="TreeGrafter"/>
</dbReference>
<dbReference type="InterPro" id="IPR051713">
    <property type="entry name" value="T-cell_Activation_Regulation"/>
</dbReference>
<proteinExistence type="predicted"/>
<name>A0AAV9RNN4_9TELE</name>
<evidence type="ECO:0000256" key="2">
    <source>
        <dbReference type="ARBA" id="ARBA00022475"/>
    </source>
</evidence>
<keyword evidence="6" id="KW-0472">Membrane</keyword>
<dbReference type="SUPFAM" id="SSF48726">
    <property type="entry name" value="Immunoglobulin"/>
    <property type="match status" value="1"/>
</dbReference>
<evidence type="ECO:0000256" key="3">
    <source>
        <dbReference type="ARBA" id="ARBA00022692"/>
    </source>
</evidence>
<keyword evidence="3" id="KW-0812">Transmembrane</keyword>
<evidence type="ECO:0000256" key="4">
    <source>
        <dbReference type="ARBA" id="ARBA00022729"/>
    </source>
</evidence>
<dbReference type="AlphaFoldDB" id="A0AAV9RNN4"/>
<dbReference type="GO" id="GO:0042102">
    <property type="term" value="P:positive regulation of T cell proliferation"/>
    <property type="evidence" value="ECO:0007669"/>
    <property type="project" value="TreeGrafter"/>
</dbReference>
<keyword evidence="5" id="KW-1133">Transmembrane helix</keyword>
<keyword evidence="7" id="KW-1015">Disulfide bond</keyword>
<evidence type="ECO:0000256" key="1">
    <source>
        <dbReference type="ARBA" id="ARBA00004251"/>
    </source>
</evidence>
<dbReference type="InterPro" id="IPR013783">
    <property type="entry name" value="Ig-like_fold"/>
</dbReference>
<dbReference type="GO" id="GO:0007166">
    <property type="term" value="P:cell surface receptor signaling pathway"/>
    <property type="evidence" value="ECO:0007669"/>
    <property type="project" value="TreeGrafter"/>
</dbReference>
<evidence type="ECO:0000256" key="10">
    <source>
        <dbReference type="ARBA" id="ARBA00023319"/>
    </source>
</evidence>
<dbReference type="GO" id="GO:0009897">
    <property type="term" value="C:external side of plasma membrane"/>
    <property type="evidence" value="ECO:0007669"/>
    <property type="project" value="TreeGrafter"/>
</dbReference>
<gene>
    <name evidence="12" type="ORF">CRENBAI_001551</name>
</gene>
<organism evidence="12 13">
    <name type="scientific">Crenichthys baileyi</name>
    <name type="common">White River springfish</name>
    <dbReference type="NCBI Taxonomy" id="28760"/>
    <lineage>
        <taxon>Eukaryota</taxon>
        <taxon>Metazoa</taxon>
        <taxon>Chordata</taxon>
        <taxon>Craniata</taxon>
        <taxon>Vertebrata</taxon>
        <taxon>Euteleostomi</taxon>
        <taxon>Actinopterygii</taxon>
        <taxon>Neopterygii</taxon>
        <taxon>Teleostei</taxon>
        <taxon>Neoteleostei</taxon>
        <taxon>Acanthomorphata</taxon>
        <taxon>Ovalentaria</taxon>
        <taxon>Atherinomorphae</taxon>
        <taxon>Cyprinodontiformes</taxon>
        <taxon>Goodeidae</taxon>
        <taxon>Crenichthys</taxon>
    </lineage>
</organism>
<keyword evidence="8" id="KW-0675">Receptor</keyword>
<dbReference type="PANTHER" id="PTHR25466:SF14">
    <property type="entry name" value="BUTYROPHILIN SUBFAMILY 2 MEMBER A2-LIKE-RELATED"/>
    <property type="match status" value="1"/>
</dbReference>
<protein>
    <recommendedName>
        <fullName evidence="14">Ig-like domain-containing protein</fullName>
    </recommendedName>
</protein>
<dbReference type="Gene3D" id="2.60.40.10">
    <property type="entry name" value="Immunoglobulins"/>
    <property type="match status" value="1"/>
</dbReference>
<sequence length="171" mass="19563">MKKQVHLQVKVCQVEVEEGAESVLLPFTTTPELPGDAVVEWRDSKDRKVHVFENGSDQPEEQDQFYRNRTKMNEDLLNTGDLSLVLRRPTKRDSREYRCRVWRKGELLRMKTVHLKVKVCLSVHLSSLHLSSVHLSSVSSAATVQVQNQPEDIRTRSSSTDPTPLIDDQSV</sequence>
<evidence type="ECO:0000256" key="8">
    <source>
        <dbReference type="ARBA" id="ARBA00023170"/>
    </source>
</evidence>
<reference evidence="12 13" key="1">
    <citation type="submission" date="2021-06" db="EMBL/GenBank/DDBJ databases">
        <authorList>
            <person name="Palmer J.M."/>
        </authorList>
    </citation>
    <scope>NUCLEOTIDE SEQUENCE [LARGE SCALE GENOMIC DNA]</scope>
    <source>
        <strain evidence="12 13">MEX-2019</strain>
        <tissue evidence="12">Muscle</tissue>
    </source>
</reference>